<accession>D6S7R6</accession>
<evidence type="ECO:0000256" key="3">
    <source>
        <dbReference type="ARBA" id="ARBA00022840"/>
    </source>
</evidence>
<dbReference type="PROSITE" id="PS50893">
    <property type="entry name" value="ABC_TRANSPORTER_2"/>
    <property type="match status" value="1"/>
</dbReference>
<dbReference type="PROSITE" id="PS00211">
    <property type="entry name" value="ABC_TRANSPORTER_1"/>
    <property type="match status" value="1"/>
</dbReference>
<dbReference type="STRING" id="525282.HMPREF0391_10488"/>
<dbReference type="HOGENOM" id="CLU_000604_1_2_9"/>
<dbReference type="GO" id="GO:0005524">
    <property type="term" value="F:ATP binding"/>
    <property type="evidence" value="ECO:0007669"/>
    <property type="project" value="UniProtKB-KW"/>
</dbReference>
<dbReference type="SUPFAM" id="SSF52540">
    <property type="entry name" value="P-loop containing nucleoside triphosphate hydrolases"/>
    <property type="match status" value="1"/>
</dbReference>
<dbReference type="GO" id="GO:0016887">
    <property type="term" value="F:ATP hydrolysis activity"/>
    <property type="evidence" value="ECO:0007669"/>
    <property type="project" value="InterPro"/>
</dbReference>
<sequence length="253" mass="28899">MIQEEVFMITFENVTKKYDRKIALDNLNLTINSGEIFGLIGHNGAGKSTTIKSLVGVIKPEEGTIKIDGVDVRENPMEAKKKIGYVSDSPDMFLKMTPYEFWRFVGTIYEIEENKFNATCKMLSEKFDLTEFFQPIESFSHGMRQKVFVIAALLSDPDVWVLDEPLTGLDPQSSYNLKEMMREHANKGNTVLFSTHILEIAEKLCDRIGILQKGKLIFLGTVQELKDLHPNQSLEEIYLEMIKSHDEVPNEQD</sequence>
<evidence type="ECO:0000313" key="5">
    <source>
        <dbReference type="EMBL" id="EFH94120.1"/>
    </source>
</evidence>
<dbReference type="Gene3D" id="3.40.50.300">
    <property type="entry name" value="P-loop containing nucleotide triphosphate hydrolases"/>
    <property type="match status" value="1"/>
</dbReference>
<comment type="caution">
    <text evidence="5">The sequence shown here is derived from an EMBL/GenBank/DDBJ whole genome shotgun (WGS) entry which is preliminary data.</text>
</comment>
<dbReference type="CDD" id="cd03230">
    <property type="entry name" value="ABC_DR_subfamily_A"/>
    <property type="match status" value="1"/>
</dbReference>
<dbReference type="EMBL" id="ACHM02000001">
    <property type="protein sequence ID" value="EFH94120.1"/>
    <property type="molecule type" value="Genomic_DNA"/>
</dbReference>
<organism evidence="5">
    <name type="scientific">Finegoldia magna ATCC 53516</name>
    <dbReference type="NCBI Taxonomy" id="525282"/>
    <lineage>
        <taxon>Bacteria</taxon>
        <taxon>Bacillati</taxon>
        <taxon>Bacillota</taxon>
        <taxon>Tissierellia</taxon>
        <taxon>Tissierellales</taxon>
        <taxon>Peptoniphilaceae</taxon>
        <taxon>Finegoldia</taxon>
    </lineage>
</organism>
<dbReference type="InterPro" id="IPR017871">
    <property type="entry name" value="ABC_transporter-like_CS"/>
</dbReference>
<name>D6S7R6_FINMA</name>
<dbReference type="InterPro" id="IPR003593">
    <property type="entry name" value="AAA+_ATPase"/>
</dbReference>
<evidence type="ECO:0000256" key="1">
    <source>
        <dbReference type="ARBA" id="ARBA00022448"/>
    </source>
</evidence>
<evidence type="ECO:0000256" key="2">
    <source>
        <dbReference type="ARBA" id="ARBA00022741"/>
    </source>
</evidence>
<keyword evidence="2" id="KW-0547">Nucleotide-binding</keyword>
<dbReference type="PANTHER" id="PTHR42939:SF1">
    <property type="entry name" value="ABC TRANSPORTER ATP-BINDING PROTEIN ALBC-RELATED"/>
    <property type="match status" value="1"/>
</dbReference>
<proteinExistence type="predicted"/>
<dbReference type="InterPro" id="IPR003439">
    <property type="entry name" value="ABC_transporter-like_ATP-bd"/>
</dbReference>
<evidence type="ECO:0000259" key="4">
    <source>
        <dbReference type="PROSITE" id="PS50893"/>
    </source>
</evidence>
<gene>
    <name evidence="5" type="ORF">HMPREF0391_10488</name>
</gene>
<feature type="domain" description="ABC transporter" evidence="4">
    <location>
        <begin position="9"/>
        <end position="238"/>
    </location>
</feature>
<keyword evidence="3 5" id="KW-0067">ATP-binding</keyword>
<dbReference type="Pfam" id="PF00005">
    <property type="entry name" value="ABC_tran"/>
    <property type="match status" value="1"/>
</dbReference>
<dbReference type="AlphaFoldDB" id="D6S7R6"/>
<reference evidence="5" key="1">
    <citation type="submission" date="2010-05" db="EMBL/GenBank/DDBJ databases">
        <authorList>
            <person name="Muzny D."/>
            <person name="Qin X."/>
            <person name="Buhay C."/>
            <person name="Dugan-Rocha S."/>
            <person name="Ding Y."/>
            <person name="Chen G."/>
            <person name="Hawes A."/>
            <person name="Holder M."/>
            <person name="Jhangiani S."/>
            <person name="Johnson A."/>
            <person name="Khan Z."/>
            <person name="Li Z."/>
            <person name="Liu W."/>
            <person name="Liu X."/>
            <person name="Perez L."/>
            <person name="Shen H."/>
            <person name="Wang Q."/>
            <person name="Watt J."/>
            <person name="Xi L."/>
            <person name="Xin Y."/>
            <person name="Zhou J."/>
            <person name="Deng J."/>
            <person name="Jiang H."/>
            <person name="Liu Y."/>
            <person name="Qu J."/>
            <person name="Song X.-Z."/>
            <person name="Zhang L."/>
            <person name="Villasana D."/>
            <person name="Johnson A."/>
            <person name="Liu J."/>
            <person name="Liyanage D."/>
            <person name="Lorensuhewa L."/>
            <person name="Robinson T."/>
            <person name="Song A."/>
            <person name="Song B.-B."/>
            <person name="Dinh H."/>
            <person name="Thornton R."/>
            <person name="Coyle M."/>
            <person name="Francisco L."/>
            <person name="Jackson L."/>
            <person name="Javaid M."/>
            <person name="Korchina V."/>
            <person name="Kovar C."/>
            <person name="Mata R."/>
            <person name="Mathew T."/>
            <person name="Ngo R."/>
            <person name="Nguyen L."/>
            <person name="Nguyen N."/>
            <person name="Okwuonu G."/>
            <person name="Ongeri F."/>
            <person name="Pham C."/>
            <person name="Simmons D."/>
            <person name="Wilczek-Boney K."/>
            <person name="Hale W."/>
            <person name="Jakkamsetti A."/>
            <person name="Pham P."/>
            <person name="Ruth R."/>
            <person name="San Lucas F."/>
            <person name="Warren J."/>
            <person name="Zhang J."/>
            <person name="Zhao Z."/>
            <person name="Zhou C."/>
            <person name="Zhu D."/>
            <person name="Lee S."/>
            <person name="Bess C."/>
            <person name="Blankenburg K."/>
            <person name="Forbes L."/>
            <person name="Fu Q."/>
            <person name="Gubbala S."/>
            <person name="Hirani K."/>
            <person name="Jayaseelan J.C."/>
            <person name="Lara F."/>
            <person name="Munidasa M."/>
            <person name="Palculict T."/>
            <person name="Patil S."/>
            <person name="Pu L.-L."/>
            <person name="Saada N."/>
            <person name="Tang L."/>
            <person name="Weissenberger G."/>
            <person name="Zhu Y."/>
            <person name="Hemphill L."/>
            <person name="Shang Y."/>
            <person name="Youmans B."/>
            <person name="Ayvaz T."/>
            <person name="Ross M."/>
            <person name="Santibanez J."/>
            <person name="Aqrawi P."/>
            <person name="Gross S."/>
            <person name="Joshi V."/>
            <person name="Fowler G."/>
            <person name="Nazareth L."/>
            <person name="Reid J."/>
            <person name="Worley K."/>
            <person name="Petrosino J."/>
            <person name="Highlander S."/>
            <person name="Gibbs R."/>
        </authorList>
    </citation>
    <scope>NUCLEOTIDE SEQUENCE [LARGE SCALE GENOMIC DNA]</scope>
    <source>
        <strain evidence="5">ATCC 53516</strain>
    </source>
</reference>
<dbReference type="PANTHER" id="PTHR42939">
    <property type="entry name" value="ABC TRANSPORTER ATP-BINDING PROTEIN ALBC-RELATED"/>
    <property type="match status" value="1"/>
</dbReference>
<dbReference type="Proteomes" id="UP000004063">
    <property type="component" value="Chromosome"/>
</dbReference>
<dbReference type="InterPro" id="IPR027417">
    <property type="entry name" value="P-loop_NTPase"/>
</dbReference>
<keyword evidence="1" id="KW-0813">Transport</keyword>
<dbReference type="SMART" id="SM00382">
    <property type="entry name" value="AAA"/>
    <property type="match status" value="1"/>
</dbReference>
<dbReference type="eggNOG" id="COG1131">
    <property type="taxonomic scope" value="Bacteria"/>
</dbReference>
<dbReference type="InterPro" id="IPR051782">
    <property type="entry name" value="ABC_Transporter_VariousFunc"/>
</dbReference>
<protein>
    <submittedName>
        <fullName evidence="5">ABC transporter, ATP-binding protein</fullName>
    </submittedName>
</protein>